<sequence>MGAWGFGPFENDSALDFAGDLGDLPPESVVPALAAAMRDAATSDEYLEVDDIGNALAAACLVAGRVDPSVMTDPNGKDHLETLAFEADPELRRLARAAFARAFMPHDNEWYDLWDEAEALDKVRAAHEPYLLALGPAD</sequence>
<proteinExistence type="predicted"/>
<gene>
    <name evidence="1" type="ORF">LZ495_12625</name>
</gene>
<dbReference type="EMBL" id="JAKFHA010000005">
    <property type="protein sequence ID" value="MCF2528061.1"/>
    <property type="molecule type" value="Genomic_DNA"/>
</dbReference>
<keyword evidence="2" id="KW-1185">Reference proteome</keyword>
<comment type="caution">
    <text evidence="1">The sequence shown here is derived from an EMBL/GenBank/DDBJ whole genome shotgun (WGS) entry which is preliminary data.</text>
</comment>
<organism evidence="1 2">
    <name type="scientific">Yinghuangia soli</name>
    <dbReference type="NCBI Taxonomy" id="2908204"/>
    <lineage>
        <taxon>Bacteria</taxon>
        <taxon>Bacillati</taxon>
        <taxon>Actinomycetota</taxon>
        <taxon>Actinomycetes</taxon>
        <taxon>Kitasatosporales</taxon>
        <taxon>Streptomycetaceae</taxon>
        <taxon>Yinghuangia</taxon>
    </lineage>
</organism>
<reference evidence="1" key="1">
    <citation type="submission" date="2022-01" db="EMBL/GenBank/DDBJ databases">
        <title>Genome-Based Taxonomic Classification of the Phylum Actinobacteria.</title>
        <authorList>
            <person name="Gao Y."/>
        </authorList>
    </citation>
    <scope>NUCLEOTIDE SEQUENCE</scope>
    <source>
        <strain evidence="1">KLBMP 8922</strain>
    </source>
</reference>
<evidence type="ECO:0000313" key="1">
    <source>
        <dbReference type="EMBL" id="MCF2528061.1"/>
    </source>
</evidence>
<protein>
    <submittedName>
        <fullName evidence="1">DUF4259 domain-containing protein</fullName>
    </submittedName>
</protein>
<dbReference type="RefSeq" id="WP_235052220.1">
    <property type="nucleotide sequence ID" value="NZ_JAKFHA010000005.1"/>
</dbReference>
<accession>A0AA41U008</accession>
<dbReference type="InterPro" id="IPR025355">
    <property type="entry name" value="DUF4259"/>
</dbReference>
<evidence type="ECO:0000313" key="2">
    <source>
        <dbReference type="Proteomes" id="UP001165378"/>
    </source>
</evidence>
<name>A0AA41U008_9ACTN</name>
<dbReference type="AlphaFoldDB" id="A0AA41U008"/>
<dbReference type="Pfam" id="PF14078">
    <property type="entry name" value="DUF4259"/>
    <property type="match status" value="1"/>
</dbReference>
<dbReference type="Proteomes" id="UP001165378">
    <property type="component" value="Unassembled WGS sequence"/>
</dbReference>